<feature type="region of interest" description="Disordered" evidence="1">
    <location>
        <begin position="361"/>
        <end position="386"/>
    </location>
</feature>
<protein>
    <submittedName>
        <fullName evidence="2">Uncharacterized protein</fullName>
    </submittedName>
</protein>
<evidence type="ECO:0000313" key="3">
    <source>
        <dbReference type="Proteomes" id="UP000653305"/>
    </source>
</evidence>
<organism evidence="2 3">
    <name type="scientific">Phtheirospermum japonicum</name>
    <dbReference type="NCBI Taxonomy" id="374723"/>
    <lineage>
        <taxon>Eukaryota</taxon>
        <taxon>Viridiplantae</taxon>
        <taxon>Streptophyta</taxon>
        <taxon>Embryophyta</taxon>
        <taxon>Tracheophyta</taxon>
        <taxon>Spermatophyta</taxon>
        <taxon>Magnoliopsida</taxon>
        <taxon>eudicotyledons</taxon>
        <taxon>Gunneridae</taxon>
        <taxon>Pentapetalae</taxon>
        <taxon>asterids</taxon>
        <taxon>lamiids</taxon>
        <taxon>Lamiales</taxon>
        <taxon>Orobanchaceae</taxon>
        <taxon>Orobanchaceae incertae sedis</taxon>
        <taxon>Phtheirospermum</taxon>
    </lineage>
</organism>
<feature type="region of interest" description="Disordered" evidence="1">
    <location>
        <begin position="579"/>
        <end position="618"/>
    </location>
</feature>
<feature type="region of interest" description="Disordered" evidence="1">
    <location>
        <begin position="38"/>
        <end position="67"/>
    </location>
</feature>
<feature type="compositionally biased region" description="Low complexity" evidence="1">
    <location>
        <begin position="368"/>
        <end position="386"/>
    </location>
</feature>
<dbReference type="PANTHER" id="PTHR36034:SF2">
    <property type="entry name" value="EXPRESSED PROTEIN"/>
    <property type="match status" value="1"/>
</dbReference>
<name>A0A830BEW8_9LAMI</name>
<dbReference type="AlphaFoldDB" id="A0A830BEW8"/>
<sequence length="777" mass="85359">MNFLLRNNQTPAQQLQSVKETNAEPNYLSKAATTLGGLISEDPTNTTESDEIVDENGGTEASSEKYSSQVDSHIDVTEDAGLIIIPYKEVPDNWIEAPDILSFRSLDRNFVFPGEQIGILACLSAYKKDTEIITPFKVAAVMNKNGIGEISKKQNGNIGGETNLITEAASPSSDDQDGENVIKGKINLLKDVSTGESLLRMEDHRRQTEQLLQRFKTSHFFARISESNEPLWSKRRPQEDYTAYVEQLTGESSETPTTTKKMHSVSASIDRGHFDARTSGGLARGAVKCCSLANGDIVVLLHVNVGVQFVKDPILEILQFEKYQERNPTLDKHDIPTTLNQDPYGELLKWLLPLENSIPSPARPLSPPTLSTSSSIRSTSTKPTIPGASSSQLFSFGHFRSYSMSSLPPNMTPPPAVTTTPNTKPAFDPEDWNQFSFKNLVESGKSGKEGLLSFRGVPLQQERFSVRCGLEGIFTPGRRWRRKIELIQPVEIHSFSVDCNTDDLLCVHVKNVSPAHAPDIVVYIDAITIIFEEASKGGPPLFVPIACIESGNDHSLPNLALRRGEEHSFILKPATTLWKHSKGHSDTDTRPSSRLPARNAAASSWHNSSNTERKHNGSPADQYAVLVSCRCNYTESKLFFKQLTSWRPRISRDLMISVASEMSTQTLGSYGTKLPVQVLTLQASNMTSENLTLRVLAPTSFTSPSVVPLCSTPTAPLTPFSPSVGLIEKANSDPQGQKVEDGPLYVSTDDRTVPLSEAPNSDLGCTHLWLQSRVPLG</sequence>
<dbReference type="OrthoDB" id="1918650at2759"/>
<gene>
    <name evidence="2" type="ORF">PHJA_000758800</name>
</gene>
<reference evidence="2" key="1">
    <citation type="submission" date="2020-07" db="EMBL/GenBank/DDBJ databases">
        <title>Ethylene signaling mediates host invasion by parasitic plants.</title>
        <authorList>
            <person name="Yoshida S."/>
        </authorList>
    </citation>
    <scope>NUCLEOTIDE SEQUENCE</scope>
    <source>
        <strain evidence="2">Okayama</strain>
    </source>
</reference>
<keyword evidence="3" id="KW-1185">Reference proteome</keyword>
<comment type="caution">
    <text evidence="2">The sequence shown here is derived from an EMBL/GenBank/DDBJ whole genome shotgun (WGS) entry which is preliminary data.</text>
</comment>
<dbReference type="EMBL" id="BMAC01000121">
    <property type="protein sequence ID" value="GFP86150.1"/>
    <property type="molecule type" value="Genomic_DNA"/>
</dbReference>
<proteinExistence type="predicted"/>
<dbReference type="PANTHER" id="PTHR36034">
    <property type="entry name" value="EXPRESSED PROTEIN"/>
    <property type="match status" value="1"/>
</dbReference>
<dbReference type="Proteomes" id="UP000653305">
    <property type="component" value="Unassembled WGS sequence"/>
</dbReference>
<evidence type="ECO:0000313" key="2">
    <source>
        <dbReference type="EMBL" id="GFP86150.1"/>
    </source>
</evidence>
<feature type="compositionally biased region" description="Low complexity" evidence="1">
    <location>
        <begin position="597"/>
        <end position="610"/>
    </location>
</feature>
<evidence type="ECO:0000256" key="1">
    <source>
        <dbReference type="SAM" id="MobiDB-lite"/>
    </source>
</evidence>
<accession>A0A830BEW8</accession>